<dbReference type="EMBL" id="CP014247">
    <property type="protein sequence ID" value="AMD22193.1"/>
    <property type="molecule type" value="Genomic_DNA"/>
</dbReference>
<dbReference type="InterPro" id="IPR021106">
    <property type="entry name" value="Ste5_Fus3-bd_dom"/>
</dbReference>
<evidence type="ECO:0000259" key="2">
    <source>
        <dbReference type="Pfam" id="PF12194"/>
    </source>
</evidence>
<reference evidence="3 4" key="1">
    <citation type="submission" date="2016-01" db="EMBL/GenBank/DDBJ databases">
        <title>Genome sequence of the yeast Holleya sinecauda.</title>
        <authorList>
            <person name="Dietrich F.S."/>
        </authorList>
    </citation>
    <scope>NUCLEOTIDE SEQUENCE [LARGE SCALE GENOMIC DNA]</scope>
    <source>
        <strain evidence="3 4">ATCC 58844</strain>
    </source>
</reference>
<dbReference type="Pfam" id="PF12194">
    <property type="entry name" value="Ste5_C"/>
    <property type="match status" value="1"/>
</dbReference>
<protein>
    <submittedName>
        <fullName evidence="3">HGL147Wp</fullName>
    </submittedName>
</protein>
<feature type="region of interest" description="Disordered" evidence="1">
    <location>
        <begin position="108"/>
        <end position="127"/>
    </location>
</feature>
<name>A0A0X8HVI8_9SACH</name>
<dbReference type="GeneID" id="28725536"/>
<feature type="compositionally biased region" description="Polar residues" evidence="1">
    <location>
        <begin position="20"/>
        <end position="39"/>
    </location>
</feature>
<feature type="domain" description="Protein Ste5 Fus3-binding" evidence="2">
    <location>
        <begin position="500"/>
        <end position="688"/>
    </location>
</feature>
<gene>
    <name evidence="3" type="ORF">AW171_hschr74217</name>
</gene>
<evidence type="ECO:0000313" key="4">
    <source>
        <dbReference type="Proteomes" id="UP000243052"/>
    </source>
</evidence>
<sequence>MFASKDMSLSMITNLGASVQNAAPSTPSTKTVFFSSGSSPAPYPTPRSGKRWTERLNLKKRRGNNSNGGIPYLSPEYSSPALTVTASPGPDFPQRSTSIPTPPRFQLEEQYRSSSSGGKGFSPVLGPQRSTDFMSSSKKSIVKAKCCVCDESVSTRSYAERIITLECDHSCHENCLLVSLDDTVDLSSSGMYGNDNIYSVFPSCMACSSKSIESKCIPKDESLRDALISNYLLSRSKTFPTEASAKLPLVNKEQQHQYKPLGSPFMAQGISDRKPKGNHRISSLVSAETSSLISTMRLNETGEQSQIALALKRTYFVQSLTVNFPEWKVDSEFGLLRLVDKMEISRTSDTGDYEEVICYLFEDKLVVGSIEELPPNTIIGLKFKTVSTYLLSQFKIDTPNSSILKLSIKGGVLFLRECSVSNSTQVLEKWITAFLNPDLTFYSSSFTSTLPYSAELLADCGPRYNNIKTLTGGLHDSVIVRRSMYYGNSEKHATIGTMKTNISSILSLKRRQPDQLCIIFQIDQTKLRDTDLKTMLNTINAVLWKFESAKVCLVDRNGLLVTATSLKEYAQTVLTNLNSILDNNSSNKVFNPNDLYHQLYGNKKMDNIAVAILSNSSMESCKSALLMDYSAFCNNGKRNPNELKVKVGYLNTDYSDKVYELVETGGWADVLEVLCYSFNITFEQEYSDGDDYEDDDDYLTEKEYEDHNITPTTETDVSPLEQQLIDNSGIPSLSIAHRESQGLITTTSEHSHWSLKSRPSSIPLPHEPIDNAAANRGWSILFNDLDNALNEVMTTVATPTSSKSNPVTNYEYL</sequence>
<organism evidence="3 4">
    <name type="scientific">Eremothecium sinecaudum</name>
    <dbReference type="NCBI Taxonomy" id="45286"/>
    <lineage>
        <taxon>Eukaryota</taxon>
        <taxon>Fungi</taxon>
        <taxon>Dikarya</taxon>
        <taxon>Ascomycota</taxon>
        <taxon>Saccharomycotina</taxon>
        <taxon>Saccharomycetes</taxon>
        <taxon>Saccharomycetales</taxon>
        <taxon>Saccharomycetaceae</taxon>
        <taxon>Eremothecium</taxon>
    </lineage>
</organism>
<dbReference type="AlphaFoldDB" id="A0A0X8HVI8"/>
<dbReference type="OrthoDB" id="299997at2759"/>
<evidence type="ECO:0000313" key="3">
    <source>
        <dbReference type="EMBL" id="AMD22193.1"/>
    </source>
</evidence>
<dbReference type="STRING" id="45286.A0A0X8HVI8"/>
<dbReference type="Proteomes" id="UP000243052">
    <property type="component" value="Chromosome vii"/>
</dbReference>
<dbReference type="Gene3D" id="3.40.50.11070">
    <property type="entry name" value="Protein Ste5, Fus3-binding domain"/>
    <property type="match status" value="1"/>
</dbReference>
<feature type="region of interest" description="Disordered" evidence="1">
    <location>
        <begin position="20"/>
        <end position="103"/>
    </location>
</feature>
<dbReference type="InterPro" id="IPR038382">
    <property type="entry name" value="Ste5_C_sf"/>
</dbReference>
<keyword evidence="4" id="KW-1185">Reference proteome</keyword>
<feature type="compositionally biased region" description="Polar residues" evidence="1">
    <location>
        <begin position="76"/>
        <end position="86"/>
    </location>
</feature>
<evidence type="ECO:0000256" key="1">
    <source>
        <dbReference type="SAM" id="MobiDB-lite"/>
    </source>
</evidence>
<dbReference type="RefSeq" id="XP_017989189.1">
    <property type="nucleotide sequence ID" value="XM_018133648.1"/>
</dbReference>
<proteinExistence type="predicted"/>
<accession>A0A0X8HVI8</accession>